<dbReference type="Proteomes" id="UP000194999">
    <property type="component" value="Unassembled WGS sequence"/>
</dbReference>
<dbReference type="Proteomes" id="UP000032670">
    <property type="component" value="Unassembled WGS sequence"/>
</dbReference>
<dbReference type="EMBL" id="BAMX01000030">
    <property type="protein sequence ID" value="GAN66831.1"/>
    <property type="molecule type" value="Genomic_DNA"/>
</dbReference>
<dbReference type="Proteomes" id="UP000270034">
    <property type="component" value="Chromosome"/>
</dbReference>
<name>A0A252B1Q5_9PROT</name>
<dbReference type="KEGG" id="aot:AcetOri_orf03853"/>
<feature type="signal peptide" evidence="1">
    <location>
        <begin position="1"/>
        <end position="26"/>
    </location>
</feature>
<dbReference type="RefSeq" id="WP_048841881.1">
    <property type="nucleotide sequence ID" value="NZ_BAMX01000030.1"/>
</dbReference>
<evidence type="ECO:0000313" key="4">
    <source>
        <dbReference type="EMBL" id="OUI98169.1"/>
    </source>
</evidence>
<reference evidence="3 5" key="1">
    <citation type="submission" date="2012-11" db="EMBL/GenBank/DDBJ databases">
        <title>Whole genome sequence of Acetobacter orientalis 21F-2.</title>
        <authorList>
            <person name="Azuma Y."/>
            <person name="Higashiura N."/>
            <person name="Hirakawa H."/>
            <person name="Matsushita K."/>
        </authorList>
    </citation>
    <scope>NUCLEOTIDE SEQUENCE [LARGE SCALE GENOMIC DNA]</scope>
    <source>
        <strain evidence="3 5">21F-2</strain>
    </source>
</reference>
<evidence type="ECO:0000313" key="5">
    <source>
        <dbReference type="Proteomes" id="UP000032670"/>
    </source>
</evidence>
<evidence type="ECO:0000313" key="6">
    <source>
        <dbReference type="Proteomes" id="UP000194999"/>
    </source>
</evidence>
<dbReference type="GeneID" id="76204974"/>
<keyword evidence="1" id="KW-0732">Signal</keyword>
<accession>A0A0D6NN51</accession>
<sequence length="137" mass="14732">MKAPYRFTFGLVVLLALGWGSNMAQAQDILSTPTGPLGTGKKNMSGTLEGTHVAEYRMPLQQGQTLSVLCHARKSSVGFFVKDPEGELLSVPRPNCAHKLWSMSAIKSGTYTVGVLQDHAAALKGQGAFYRLHLSAQ</sequence>
<accession>A0A252B1Q5</accession>
<evidence type="ECO:0000313" key="3">
    <source>
        <dbReference type="EMBL" id="GAN66831.1"/>
    </source>
</evidence>
<reference evidence="2 7" key="3">
    <citation type="submission" date="2018-02" db="EMBL/GenBank/DDBJ databases">
        <title>Acetobacter orientalis genome.</title>
        <authorList>
            <person name="Nakashima N."/>
            <person name="Tamura T."/>
        </authorList>
    </citation>
    <scope>NUCLEOTIDE SEQUENCE [LARGE SCALE GENOMIC DNA]</scope>
    <source>
        <strain evidence="2 7">FAN1</strain>
    </source>
</reference>
<dbReference type="STRING" id="1231341.Abor_030_006"/>
<feature type="chain" id="PRO_5036033759" evidence="1">
    <location>
        <begin position="27"/>
        <end position="137"/>
    </location>
</feature>
<dbReference type="Gene3D" id="2.60.120.380">
    <property type="match status" value="1"/>
</dbReference>
<gene>
    <name evidence="3" type="ORF">Abor_030_006</name>
    <name evidence="2" type="ORF">AcetOrient_orf03853</name>
    <name evidence="4" type="ORF">HK15_00445</name>
</gene>
<keyword evidence="5" id="KW-1185">Reference proteome</keyword>
<proteinExistence type="predicted"/>
<protein>
    <submittedName>
        <fullName evidence="4">Uncharacterized protein</fullName>
    </submittedName>
</protein>
<reference evidence="4 6" key="2">
    <citation type="submission" date="2014-06" db="EMBL/GenBank/DDBJ databases">
        <authorList>
            <person name="Ju J."/>
            <person name="Zhang J."/>
        </authorList>
    </citation>
    <scope>NUCLEOTIDE SEQUENCE [LARGE SCALE GENOMIC DNA]</scope>
    <source>
        <strain evidence="4">DmW_048</strain>
    </source>
</reference>
<organism evidence="4 6">
    <name type="scientific">Acetobacter orientalis</name>
    <dbReference type="NCBI Taxonomy" id="146474"/>
    <lineage>
        <taxon>Bacteria</taxon>
        <taxon>Pseudomonadati</taxon>
        <taxon>Pseudomonadota</taxon>
        <taxon>Alphaproteobacteria</taxon>
        <taxon>Acetobacterales</taxon>
        <taxon>Acetobacteraceae</taxon>
        <taxon>Acetobacter</taxon>
    </lineage>
</organism>
<evidence type="ECO:0000313" key="2">
    <source>
        <dbReference type="EMBL" id="BBC80883.1"/>
    </source>
</evidence>
<dbReference type="AlphaFoldDB" id="A0A252B1Q5"/>
<dbReference type="EMBL" id="AP018515">
    <property type="protein sequence ID" value="BBC80883.1"/>
    <property type="molecule type" value="Genomic_DNA"/>
</dbReference>
<evidence type="ECO:0000313" key="7">
    <source>
        <dbReference type="Proteomes" id="UP000270034"/>
    </source>
</evidence>
<evidence type="ECO:0000256" key="1">
    <source>
        <dbReference type="SAM" id="SignalP"/>
    </source>
</evidence>
<dbReference type="EMBL" id="JOOY01000097">
    <property type="protein sequence ID" value="OUI98169.1"/>
    <property type="molecule type" value="Genomic_DNA"/>
</dbReference>